<evidence type="ECO:0000256" key="2">
    <source>
        <dbReference type="ARBA" id="ARBA00022664"/>
    </source>
</evidence>
<dbReference type="InterPro" id="IPR025640">
    <property type="entry name" value="GYF_2"/>
</dbReference>
<evidence type="ECO:0000256" key="1">
    <source>
        <dbReference type="ARBA" id="ARBA00007747"/>
    </source>
</evidence>
<evidence type="ECO:0000256" key="7">
    <source>
        <dbReference type="SAM" id="MobiDB-lite"/>
    </source>
</evidence>
<dbReference type="SUPFAM" id="SSF54928">
    <property type="entry name" value="RNA-binding domain, RBD"/>
    <property type="match status" value="2"/>
</dbReference>
<dbReference type="PANTHER" id="PTHR15608">
    <property type="entry name" value="SPLICING FACTOR U2AF-ASSOCIATED PROTEIN 2"/>
    <property type="match status" value="1"/>
</dbReference>
<dbReference type="InterPro" id="IPR034393">
    <property type="entry name" value="TatSF1-like"/>
</dbReference>
<accession>A0A0K3ASD8</accession>
<evidence type="ECO:0000259" key="8">
    <source>
        <dbReference type="PROSITE" id="PS50102"/>
    </source>
</evidence>
<dbReference type="InterPro" id="IPR034392">
    <property type="entry name" value="TatSF1-like_RRM1"/>
</dbReference>
<dbReference type="PROSITE" id="PS50102">
    <property type="entry name" value="RRM"/>
    <property type="match status" value="1"/>
</dbReference>
<name>A0A0K3ASD8_BABMR</name>
<dbReference type="RefSeq" id="XP_012649401.1">
    <property type="nucleotide sequence ID" value="XM_012793947.1"/>
</dbReference>
<dbReference type="KEGG" id="bmic:BMR1_03g03950"/>
<sequence length="507" mass="58679">MVQAADVPDDTLEATNISHIGDSDYSDNACEWFIALPDRVKGPFSANKIRQMFEDCEIDGLTSVWRKDTNDWIPLGKDKILKAHIGRIEIQDEDIDNKDPDENDHLKFDKFKSDEKNYHVTDGSEPAGNGVEIVGNDILSKICTMDSPLCNNDATTREMIKKIDTEENEAKVIEKFKKQKYLKRKRERIERGEFIASKKNYSVYITGLPKDVTSDELQSVFRKAGVIKIDPITTLPKVKIYRDECDVPKGDATITFLNRESVSLCLKYFDDYYFRPNVKIHVEEAQFKANMDKKRPYIDPKLRKKKFLAAKYEAQRISSWKDEMDDGTGRRVVIAKPMFSLEQAKKYTKGDEFYEKLRHEVYEEVIKFAEVDKITPMSRHPQGIVCLKFKTAKDAEIFIAAFKDRLFDGNKLDVYFYDGKTDLAAQCLPEPDVKDNNMSDSGSDSDYYYNKYEENSNYYEDNEDKNNTSDRSFGDEECSNTRVERFDKMSNKTASNDIDDYLNKLID</sequence>
<evidence type="ECO:0000256" key="4">
    <source>
        <dbReference type="ARBA" id="ARBA00022884"/>
    </source>
</evidence>
<gene>
    <name evidence="9" type="ORF">BMR1_03g03950</name>
</gene>
<keyword evidence="2" id="KW-0507">mRNA processing</keyword>
<comment type="similarity">
    <text evidence="1">Belongs to the HTATSF1 family.</text>
</comment>
<dbReference type="GO" id="GO:0005684">
    <property type="term" value="C:U2-type spliceosomal complex"/>
    <property type="evidence" value="ECO:0007669"/>
    <property type="project" value="TreeGrafter"/>
</dbReference>
<dbReference type="PANTHER" id="PTHR15608:SF0">
    <property type="entry name" value="HIV TAT-SPECIFIC FACTOR 1"/>
    <property type="match status" value="1"/>
</dbReference>
<dbReference type="AlphaFoldDB" id="A0A0K3ASD8"/>
<keyword evidence="10" id="KW-1185">Reference proteome</keyword>
<dbReference type="InterPro" id="IPR000504">
    <property type="entry name" value="RRM_dom"/>
</dbReference>
<dbReference type="OrthoDB" id="10258585at2759"/>
<dbReference type="EMBL" id="LN871598">
    <property type="protein sequence ID" value="CTQ41390.1"/>
    <property type="molecule type" value="Genomic_DNA"/>
</dbReference>
<feature type="region of interest" description="Disordered" evidence="7">
    <location>
        <begin position="458"/>
        <end position="479"/>
    </location>
</feature>
<dbReference type="Proteomes" id="UP000002899">
    <property type="component" value="Chromosome III"/>
</dbReference>
<dbReference type="SMART" id="SM00360">
    <property type="entry name" value="RRM"/>
    <property type="match status" value="1"/>
</dbReference>
<dbReference type="GO" id="GO:0000398">
    <property type="term" value="P:mRNA splicing, via spliceosome"/>
    <property type="evidence" value="ECO:0007669"/>
    <property type="project" value="InterPro"/>
</dbReference>
<keyword evidence="4 6" id="KW-0694">RNA-binding</keyword>
<evidence type="ECO:0000256" key="5">
    <source>
        <dbReference type="ARBA" id="ARBA00023187"/>
    </source>
</evidence>
<dbReference type="Pfam" id="PF00076">
    <property type="entry name" value="RRM_1"/>
    <property type="match status" value="1"/>
</dbReference>
<dbReference type="InterPro" id="IPR035979">
    <property type="entry name" value="RBD_domain_sf"/>
</dbReference>
<protein>
    <submittedName>
        <fullName evidence="9">HIV Tat-specific factor 1</fullName>
    </submittedName>
</protein>
<dbReference type="OMA" id="EVYFYDG"/>
<dbReference type="Pfam" id="PF14237">
    <property type="entry name" value="GYF_2"/>
    <property type="match status" value="1"/>
</dbReference>
<dbReference type="InterPro" id="IPR012677">
    <property type="entry name" value="Nucleotide-bd_a/b_plait_sf"/>
</dbReference>
<dbReference type="GO" id="GO:0003723">
    <property type="term" value="F:RNA binding"/>
    <property type="evidence" value="ECO:0007669"/>
    <property type="project" value="UniProtKB-UniRule"/>
</dbReference>
<dbReference type="GO" id="GO:0005686">
    <property type="term" value="C:U2 snRNP"/>
    <property type="evidence" value="ECO:0007669"/>
    <property type="project" value="TreeGrafter"/>
</dbReference>
<reference evidence="9 10" key="2">
    <citation type="journal article" date="2013" name="PLoS ONE">
        <title>Whole genome mapping and re-organization of the nuclear and mitochondrial genomes of Babesia microti isolates.</title>
        <authorList>
            <person name="Cornillot E."/>
            <person name="Dassouli A."/>
            <person name="Garg A."/>
            <person name="Pachikara N."/>
            <person name="Randazzo S."/>
            <person name="Depoix D."/>
            <person name="Carcy B."/>
            <person name="Delbecq S."/>
            <person name="Frutos R."/>
            <person name="Silva J.C."/>
            <person name="Sutton R."/>
            <person name="Krause P.J."/>
            <person name="Mamoun C.B."/>
        </authorList>
    </citation>
    <scope>NUCLEOTIDE SEQUENCE [LARGE SCALE GENOMIC DNA]</scope>
    <source>
        <strain evidence="9 10">RI</strain>
    </source>
</reference>
<evidence type="ECO:0000313" key="10">
    <source>
        <dbReference type="Proteomes" id="UP000002899"/>
    </source>
</evidence>
<reference evidence="9 10" key="3">
    <citation type="journal article" date="2016" name="Sci. Rep.">
        <title>Genome-wide diversity and gene expression profiling of Babesia microti isolates identify polymorphic genes that mediate host-pathogen interactions.</title>
        <authorList>
            <person name="Silva J.C."/>
            <person name="Cornillot E."/>
            <person name="McCracken C."/>
            <person name="Usmani-Brown S."/>
            <person name="Dwivedi A."/>
            <person name="Ifeonu O.O."/>
            <person name="Crabtree J."/>
            <person name="Gotia H.T."/>
            <person name="Virji A.Z."/>
            <person name="Reynes C."/>
            <person name="Colinge J."/>
            <person name="Kumar V."/>
            <person name="Lawres L."/>
            <person name="Pazzi J.E."/>
            <person name="Pablo J.V."/>
            <person name="Hung C."/>
            <person name="Brancato J."/>
            <person name="Kumari P."/>
            <person name="Orvis J."/>
            <person name="Tretina K."/>
            <person name="Chibucos M."/>
            <person name="Ott S."/>
            <person name="Sadzewicz L."/>
            <person name="Sengamalay N."/>
            <person name="Shetty A.C."/>
            <person name="Su Q."/>
            <person name="Tallon L."/>
            <person name="Fraser C.M."/>
            <person name="Frutos R."/>
            <person name="Molina D.M."/>
            <person name="Krause P.J."/>
            <person name="Ben Mamoun C."/>
        </authorList>
    </citation>
    <scope>NUCLEOTIDE SEQUENCE [LARGE SCALE GENOMIC DNA]</scope>
    <source>
        <strain evidence="9 10">RI</strain>
    </source>
</reference>
<evidence type="ECO:0000313" key="9">
    <source>
        <dbReference type="EMBL" id="CTQ41390.1"/>
    </source>
</evidence>
<evidence type="ECO:0000256" key="3">
    <source>
        <dbReference type="ARBA" id="ARBA00022737"/>
    </source>
</evidence>
<keyword evidence="5" id="KW-0508">mRNA splicing</keyword>
<feature type="domain" description="RRM" evidence="8">
    <location>
        <begin position="201"/>
        <end position="287"/>
    </location>
</feature>
<proteinExistence type="inferred from homology"/>
<dbReference type="VEuPathDB" id="PiroplasmaDB:BMR1_03g03950"/>
<reference evidence="9 10" key="1">
    <citation type="journal article" date="2012" name="Nucleic Acids Res.">
        <title>Sequencing of the smallest Apicomplexan genome from the human pathogen Babesia microti.</title>
        <authorList>
            <person name="Cornillot E."/>
            <person name="Hadj-Kaddour K."/>
            <person name="Dassouli A."/>
            <person name="Noel B."/>
            <person name="Ranwez V."/>
            <person name="Vacherie B."/>
            <person name="Augagneur Y."/>
            <person name="Bres V."/>
            <person name="Duclos A."/>
            <person name="Randazzo S."/>
            <person name="Carcy B."/>
            <person name="Debierre-Grockiego F."/>
            <person name="Delbecq S."/>
            <person name="Moubri-Menage K."/>
            <person name="Shams-Eldin H."/>
            <person name="Usmani-Brown S."/>
            <person name="Bringaud F."/>
            <person name="Wincker P."/>
            <person name="Vivares C.P."/>
            <person name="Schwarz R.T."/>
            <person name="Schetters T.P."/>
            <person name="Krause P.J."/>
            <person name="Gorenflot A."/>
            <person name="Berry V."/>
            <person name="Barbe V."/>
            <person name="Ben Mamoun C."/>
        </authorList>
    </citation>
    <scope>NUCLEOTIDE SEQUENCE [LARGE SCALE GENOMIC DNA]</scope>
    <source>
        <strain evidence="9 10">RI</strain>
    </source>
</reference>
<keyword evidence="3" id="KW-0677">Repeat</keyword>
<feature type="compositionally biased region" description="Basic and acidic residues" evidence="7">
    <location>
        <begin position="464"/>
        <end position="474"/>
    </location>
</feature>
<dbReference type="Gene3D" id="3.30.70.330">
    <property type="match status" value="2"/>
</dbReference>
<dbReference type="CDD" id="cd12281">
    <property type="entry name" value="RRM1_TatSF1_like"/>
    <property type="match status" value="1"/>
</dbReference>
<dbReference type="GeneID" id="24425437"/>
<organism evidence="9 10">
    <name type="scientific">Babesia microti (strain RI)</name>
    <dbReference type="NCBI Taxonomy" id="1133968"/>
    <lineage>
        <taxon>Eukaryota</taxon>
        <taxon>Sar</taxon>
        <taxon>Alveolata</taxon>
        <taxon>Apicomplexa</taxon>
        <taxon>Aconoidasida</taxon>
        <taxon>Piroplasmida</taxon>
        <taxon>Babesiidae</taxon>
        <taxon>Babesia</taxon>
    </lineage>
</organism>
<evidence type="ECO:0000256" key="6">
    <source>
        <dbReference type="PROSITE-ProRule" id="PRU00176"/>
    </source>
</evidence>